<keyword evidence="6 10" id="KW-0243">Dynein</keyword>
<dbReference type="GO" id="GO:0007018">
    <property type="term" value="P:microtubule-based movement"/>
    <property type="evidence" value="ECO:0007669"/>
    <property type="project" value="UniProtKB-UniRule"/>
</dbReference>
<evidence type="ECO:0000256" key="5">
    <source>
        <dbReference type="ARBA" id="ARBA00022701"/>
    </source>
</evidence>
<name>A0AAV2I7C0_LYMST</name>
<dbReference type="AlphaFoldDB" id="A0AAV2I7C0"/>
<dbReference type="GO" id="GO:0005874">
    <property type="term" value="C:microtubule"/>
    <property type="evidence" value="ECO:0007669"/>
    <property type="project" value="UniProtKB-UniRule"/>
</dbReference>
<protein>
    <recommendedName>
        <fullName evidence="10">Dynein light chain roadblock</fullName>
    </recommendedName>
</protein>
<dbReference type="InterPro" id="IPR004942">
    <property type="entry name" value="Roadblock/LAMTOR2_dom"/>
</dbReference>
<evidence type="ECO:0000313" key="12">
    <source>
        <dbReference type="EMBL" id="CAL1541984.1"/>
    </source>
</evidence>
<feature type="domain" description="Roadblock/LAMTOR2" evidence="11">
    <location>
        <begin position="7"/>
        <end position="96"/>
    </location>
</feature>
<dbReference type="InterPro" id="IPR016561">
    <property type="entry name" value="DYNLRB1/2"/>
</dbReference>
<dbReference type="PANTHER" id="PTHR10779">
    <property type="entry name" value="DYNEIN LIGHT CHAIN ROADBLOCK"/>
    <property type="match status" value="1"/>
</dbReference>
<comment type="subcellular location">
    <subcellularLocation>
        <location evidence="1 10">Cytoplasm</location>
        <location evidence="1 10">Cytoskeleton</location>
    </subcellularLocation>
</comment>
<evidence type="ECO:0000256" key="9">
    <source>
        <dbReference type="ARBA" id="ARBA00025362"/>
    </source>
</evidence>
<keyword evidence="13" id="KW-1185">Reference proteome</keyword>
<comment type="similarity">
    <text evidence="2 10">Belongs to the GAMAD family.</text>
</comment>
<evidence type="ECO:0000256" key="7">
    <source>
        <dbReference type="ARBA" id="ARBA00023175"/>
    </source>
</evidence>
<dbReference type="GO" id="GO:0005737">
    <property type="term" value="C:cytoplasm"/>
    <property type="evidence" value="ECO:0007669"/>
    <property type="project" value="UniProtKB-UniRule"/>
</dbReference>
<evidence type="ECO:0000256" key="3">
    <source>
        <dbReference type="ARBA" id="ARBA00022448"/>
    </source>
</evidence>
<dbReference type="Gene3D" id="3.30.450.30">
    <property type="entry name" value="Dynein light chain 2a, cytoplasmic"/>
    <property type="match status" value="1"/>
</dbReference>
<evidence type="ECO:0000256" key="2">
    <source>
        <dbReference type="ARBA" id="ARBA00007191"/>
    </source>
</evidence>
<organism evidence="12 13">
    <name type="scientific">Lymnaea stagnalis</name>
    <name type="common">Great pond snail</name>
    <name type="synonym">Helix stagnalis</name>
    <dbReference type="NCBI Taxonomy" id="6523"/>
    <lineage>
        <taxon>Eukaryota</taxon>
        <taxon>Metazoa</taxon>
        <taxon>Spiralia</taxon>
        <taxon>Lophotrochozoa</taxon>
        <taxon>Mollusca</taxon>
        <taxon>Gastropoda</taxon>
        <taxon>Heterobranchia</taxon>
        <taxon>Euthyneura</taxon>
        <taxon>Panpulmonata</taxon>
        <taxon>Hygrophila</taxon>
        <taxon>Lymnaeoidea</taxon>
        <taxon>Lymnaeidae</taxon>
        <taxon>Lymnaea</taxon>
    </lineage>
</organism>
<keyword evidence="5 10" id="KW-0493">Microtubule</keyword>
<dbReference type="Proteomes" id="UP001497497">
    <property type="component" value="Unassembled WGS sequence"/>
</dbReference>
<sequence>MSSATDVEEIMKRITSHKGVSNMMVINKNGLPLYTTMEITDSTDTQIKNIHELAIAARRMVRDLDPKDDLMFLRTSSSTFELLISPDTDFTVVVIQDKL</sequence>
<evidence type="ECO:0000256" key="4">
    <source>
        <dbReference type="ARBA" id="ARBA00022490"/>
    </source>
</evidence>
<evidence type="ECO:0000256" key="6">
    <source>
        <dbReference type="ARBA" id="ARBA00023017"/>
    </source>
</evidence>
<comment type="function">
    <text evidence="9">Acts as one of several non-catalytic accessory components of the cytoplasmic dynein 1 complex that are thought to be involved in linking dynein to cargos and to adapter proteins that regulate dynein function. Cytoplasmic dynein 1 acts as a motor for the intracellular retrograde motility of vesicles and organelles along microtubules.</text>
</comment>
<keyword evidence="4 10" id="KW-0963">Cytoplasm</keyword>
<proteinExistence type="inferred from homology"/>
<dbReference type="EMBL" id="CAXITT010000463">
    <property type="protein sequence ID" value="CAL1541984.1"/>
    <property type="molecule type" value="Genomic_DNA"/>
</dbReference>
<dbReference type="GO" id="GO:0005868">
    <property type="term" value="C:cytoplasmic dynein complex"/>
    <property type="evidence" value="ECO:0007669"/>
    <property type="project" value="UniProtKB-UniRule"/>
</dbReference>
<comment type="caution">
    <text evidence="12">The sequence shown here is derived from an EMBL/GenBank/DDBJ whole genome shotgun (WGS) entry which is preliminary data.</text>
</comment>
<evidence type="ECO:0000256" key="1">
    <source>
        <dbReference type="ARBA" id="ARBA00004245"/>
    </source>
</evidence>
<evidence type="ECO:0000256" key="10">
    <source>
        <dbReference type="PIRNR" id="PIRNR009998"/>
    </source>
</evidence>
<keyword evidence="7 10" id="KW-0505">Motor protein</keyword>
<dbReference type="PIRSF" id="PIRSF009998">
    <property type="entry name" value="DLC7"/>
    <property type="match status" value="1"/>
</dbReference>
<dbReference type="SUPFAM" id="SSF103196">
    <property type="entry name" value="Roadblock/LC7 domain"/>
    <property type="match status" value="1"/>
</dbReference>
<evidence type="ECO:0000256" key="8">
    <source>
        <dbReference type="ARBA" id="ARBA00023212"/>
    </source>
</evidence>
<accession>A0AAV2I7C0</accession>
<gene>
    <name evidence="12" type="ORF">GSLYS_00015590001</name>
</gene>
<dbReference type="SMART" id="SM00960">
    <property type="entry name" value="Robl_LC7"/>
    <property type="match status" value="1"/>
</dbReference>
<evidence type="ECO:0000259" key="11">
    <source>
        <dbReference type="SMART" id="SM00960"/>
    </source>
</evidence>
<reference evidence="12 13" key="1">
    <citation type="submission" date="2024-04" db="EMBL/GenBank/DDBJ databases">
        <authorList>
            <consortium name="Genoscope - CEA"/>
            <person name="William W."/>
        </authorList>
    </citation>
    <scope>NUCLEOTIDE SEQUENCE [LARGE SCALE GENOMIC DNA]</scope>
</reference>
<dbReference type="GO" id="GO:0045505">
    <property type="term" value="F:dynein intermediate chain binding"/>
    <property type="evidence" value="ECO:0007669"/>
    <property type="project" value="UniProtKB-UniRule"/>
</dbReference>
<dbReference type="Pfam" id="PF03259">
    <property type="entry name" value="Robl_LC7"/>
    <property type="match status" value="1"/>
</dbReference>
<keyword evidence="8 10" id="KW-0206">Cytoskeleton</keyword>
<keyword evidence="3 10" id="KW-0813">Transport</keyword>
<evidence type="ECO:0000313" key="13">
    <source>
        <dbReference type="Proteomes" id="UP001497497"/>
    </source>
</evidence>